<evidence type="ECO:0008006" key="3">
    <source>
        <dbReference type="Google" id="ProtNLM"/>
    </source>
</evidence>
<organism evidence="1 2">
    <name type="scientific">Treponema succinifaciens (strain ATCC 33096 / DSM 2489 / 6091)</name>
    <dbReference type="NCBI Taxonomy" id="869209"/>
    <lineage>
        <taxon>Bacteria</taxon>
        <taxon>Pseudomonadati</taxon>
        <taxon>Spirochaetota</taxon>
        <taxon>Spirochaetia</taxon>
        <taxon>Spirochaetales</taxon>
        <taxon>Treponemataceae</taxon>
        <taxon>Treponema</taxon>
    </lineage>
</organism>
<accession>F2NVF5</accession>
<dbReference type="AlphaFoldDB" id="F2NVF5"/>
<dbReference type="PROSITE" id="PS51257">
    <property type="entry name" value="PROKAR_LIPOPROTEIN"/>
    <property type="match status" value="1"/>
</dbReference>
<dbReference type="RefSeq" id="WP_013700964.1">
    <property type="nucleotide sequence ID" value="NC_015385.1"/>
</dbReference>
<name>F2NVF5_TRES6</name>
<reference evidence="2" key="2">
    <citation type="submission" date="2011-04" db="EMBL/GenBank/DDBJ databases">
        <title>The complete genome of chromosome of Treponema succinifaciens DSM 2489.</title>
        <authorList>
            <person name="Lucas S."/>
            <person name="Copeland A."/>
            <person name="Lapidus A."/>
            <person name="Bruce D."/>
            <person name="Goodwin L."/>
            <person name="Pitluck S."/>
            <person name="Peters L."/>
            <person name="Kyrpides N."/>
            <person name="Mavromatis K."/>
            <person name="Ivanova N."/>
            <person name="Ovchinnikova G."/>
            <person name="Teshima H."/>
            <person name="Detter J.C."/>
            <person name="Tapia R."/>
            <person name="Han C."/>
            <person name="Land M."/>
            <person name="Hauser L."/>
            <person name="Markowitz V."/>
            <person name="Cheng J.-F."/>
            <person name="Hugenholtz P."/>
            <person name="Woyke T."/>
            <person name="Wu D."/>
            <person name="Gronow S."/>
            <person name="Wellnitz S."/>
            <person name="Brambilla E."/>
            <person name="Klenk H.-P."/>
            <person name="Eisen J.A."/>
        </authorList>
    </citation>
    <scope>NUCLEOTIDE SEQUENCE [LARGE SCALE GENOMIC DNA]</scope>
    <source>
        <strain evidence="2">ATCC 33096 / DSM 2489 / 6091</strain>
    </source>
</reference>
<evidence type="ECO:0000313" key="2">
    <source>
        <dbReference type="Proteomes" id="UP000006852"/>
    </source>
</evidence>
<dbReference type="Proteomes" id="UP000006852">
    <property type="component" value="Chromosome"/>
</dbReference>
<dbReference type="HOGENOM" id="CLU_1184619_0_0_12"/>
<gene>
    <name evidence="1" type="ordered locus">Tresu_0729</name>
</gene>
<dbReference type="GeneID" id="302997916"/>
<evidence type="ECO:0000313" key="1">
    <source>
        <dbReference type="EMBL" id="AEB13665.1"/>
    </source>
</evidence>
<dbReference type="EMBL" id="CP002631">
    <property type="protein sequence ID" value="AEB13665.1"/>
    <property type="molecule type" value="Genomic_DNA"/>
</dbReference>
<keyword evidence="2" id="KW-1185">Reference proteome</keyword>
<sequence>MYTRVKKNIIQILLFLSIFILFFSSCTQKYRIDYAKLDEFQNNNYDSVDTVDMDFKNMVISSQEYIEKFDITEDENFIIGFWKDATGWLIPNNHKTNKIGIYSFLPNKKYIKSSHYDGSPLVIKYGNWRVVNKQLEIQNSIVCTVINKRIVNYEYIDNPRYETIFTMEQYDKYPINITPFINEKVPRYRSFHDFINYGSKIYSPSTPSGSILYNPEDKPEYIEKLLNLAHFYFY</sequence>
<protein>
    <recommendedName>
        <fullName evidence="3">Lipoprotein</fullName>
    </recommendedName>
</protein>
<dbReference type="STRING" id="869209.Tresu_0729"/>
<dbReference type="KEGG" id="tsu:Tresu_0729"/>
<reference evidence="1 2" key="1">
    <citation type="journal article" date="2011" name="Stand. Genomic Sci.">
        <title>Complete genome sequence of Treponema succinifaciens type strain (6091).</title>
        <authorList>
            <person name="Han C."/>
            <person name="Gronow S."/>
            <person name="Teshima H."/>
            <person name="Lapidus A."/>
            <person name="Nolan M."/>
            <person name="Lucas S."/>
            <person name="Hammon N."/>
            <person name="Deshpande S."/>
            <person name="Cheng J.F."/>
            <person name="Zeytun A."/>
            <person name="Tapia R."/>
            <person name="Goodwin L."/>
            <person name="Pitluck S."/>
            <person name="Liolios K."/>
            <person name="Pagani I."/>
            <person name="Ivanova N."/>
            <person name="Mavromatis K."/>
            <person name="Mikhailova N."/>
            <person name="Huntemann M."/>
            <person name="Pati A."/>
            <person name="Chen A."/>
            <person name="Palaniappan K."/>
            <person name="Land M."/>
            <person name="Hauser L."/>
            <person name="Brambilla E.M."/>
            <person name="Rohde M."/>
            <person name="Goker M."/>
            <person name="Woyke T."/>
            <person name="Bristow J."/>
            <person name="Eisen J.A."/>
            <person name="Markowitz V."/>
            <person name="Hugenholtz P."/>
            <person name="Kyrpides N.C."/>
            <person name="Klenk H.P."/>
            <person name="Detter J.C."/>
        </authorList>
    </citation>
    <scope>NUCLEOTIDE SEQUENCE [LARGE SCALE GENOMIC DNA]</scope>
    <source>
        <strain evidence="2">ATCC 33096 / DSM 2489 / 6091</strain>
    </source>
</reference>
<proteinExistence type="predicted"/>